<protein>
    <submittedName>
        <fullName evidence="1">3507_t:CDS:1</fullName>
    </submittedName>
</protein>
<proteinExistence type="predicted"/>
<organism evidence="1 2">
    <name type="scientific">Funneliformis caledonium</name>
    <dbReference type="NCBI Taxonomy" id="1117310"/>
    <lineage>
        <taxon>Eukaryota</taxon>
        <taxon>Fungi</taxon>
        <taxon>Fungi incertae sedis</taxon>
        <taxon>Mucoromycota</taxon>
        <taxon>Glomeromycotina</taxon>
        <taxon>Glomeromycetes</taxon>
        <taxon>Glomerales</taxon>
        <taxon>Glomeraceae</taxon>
        <taxon>Funneliformis</taxon>
    </lineage>
</organism>
<name>A0A9N9HD91_9GLOM</name>
<dbReference type="EMBL" id="CAJVPQ010005809">
    <property type="protein sequence ID" value="CAG8676009.1"/>
    <property type="molecule type" value="Genomic_DNA"/>
</dbReference>
<accession>A0A9N9HD91</accession>
<reference evidence="1" key="1">
    <citation type="submission" date="2021-06" db="EMBL/GenBank/DDBJ databases">
        <authorList>
            <person name="Kallberg Y."/>
            <person name="Tangrot J."/>
            <person name="Rosling A."/>
        </authorList>
    </citation>
    <scope>NUCLEOTIDE SEQUENCE</scope>
    <source>
        <strain evidence="1">UK204</strain>
    </source>
</reference>
<comment type="caution">
    <text evidence="1">The sequence shown here is derived from an EMBL/GenBank/DDBJ whole genome shotgun (WGS) entry which is preliminary data.</text>
</comment>
<evidence type="ECO:0000313" key="1">
    <source>
        <dbReference type="EMBL" id="CAG8676009.1"/>
    </source>
</evidence>
<keyword evidence="2" id="KW-1185">Reference proteome</keyword>
<dbReference type="AlphaFoldDB" id="A0A9N9HD91"/>
<feature type="non-terminal residue" evidence="1">
    <location>
        <position position="1"/>
    </location>
</feature>
<gene>
    <name evidence="1" type="ORF">FCALED_LOCUS12255</name>
</gene>
<dbReference type="Proteomes" id="UP000789570">
    <property type="component" value="Unassembled WGS sequence"/>
</dbReference>
<sequence length="40" mass="4675">MNRKVLNVEIKSITIIEAQLFLQNEQLVQQQILRPKIGVK</sequence>
<evidence type="ECO:0000313" key="2">
    <source>
        <dbReference type="Proteomes" id="UP000789570"/>
    </source>
</evidence>